<keyword evidence="6" id="KW-1185">Reference proteome</keyword>
<feature type="signal peptide" evidence="3">
    <location>
        <begin position="1"/>
        <end position="21"/>
    </location>
</feature>
<evidence type="ECO:0000256" key="1">
    <source>
        <dbReference type="ARBA" id="ARBA00022801"/>
    </source>
</evidence>
<gene>
    <name evidence="5" type="ORF">MFLAVUS_003352</name>
</gene>
<dbReference type="Gene3D" id="3.60.21.10">
    <property type="match status" value="1"/>
</dbReference>
<protein>
    <recommendedName>
        <fullName evidence="4">Sphingomyelin phosphodiesterase C-terminal domain-containing protein</fullName>
    </recommendedName>
</protein>
<evidence type="ECO:0000256" key="2">
    <source>
        <dbReference type="ARBA" id="ARBA00023180"/>
    </source>
</evidence>
<dbReference type="SUPFAM" id="SSF56300">
    <property type="entry name" value="Metallo-dependent phosphatases"/>
    <property type="match status" value="1"/>
</dbReference>
<accession>A0ABP9YSU6</accession>
<keyword evidence="3" id="KW-0732">Signal</keyword>
<dbReference type="PANTHER" id="PTHR10340:SF55">
    <property type="entry name" value="ENDOPOLYPHOSPHATASE"/>
    <property type="match status" value="1"/>
</dbReference>
<keyword evidence="1" id="KW-0378">Hydrolase</keyword>
<feature type="domain" description="Sphingomyelin phosphodiesterase C-terminal" evidence="4">
    <location>
        <begin position="348"/>
        <end position="420"/>
    </location>
</feature>
<dbReference type="PANTHER" id="PTHR10340">
    <property type="entry name" value="SPHINGOMYELIN PHOSPHODIESTERASE"/>
    <property type="match status" value="1"/>
</dbReference>
<dbReference type="InterPro" id="IPR045473">
    <property type="entry name" value="ASM_C"/>
</dbReference>
<dbReference type="EMBL" id="BAABUK010000006">
    <property type="protein sequence ID" value="GAA5809937.1"/>
    <property type="molecule type" value="Genomic_DNA"/>
</dbReference>
<sequence>MLFKSLSNLASLVLLANTVAGVIIPTKREYGKALSGTFIHVTDFHLDPYYVEGTDVSSFCHTKDGNTEKGVAGRFGTLGSKCDSPTALVEAAFAFMKAKAPDADFVIYTGDSTRHDRDPNFVRTKEQVIDIQKIIVNYFLKSFSKVIPVIGNNDVDKHNDIQDFDPQYVEFKDIWAPYNLNYGPEFDRAGYFTQDISPKLRAINLNTLSFSKKNKLVGECNVIDSSGRHQLDWFKKSLDDVRRDGSKAYVLCDSAHIPPNSKKDKLFYKKSCYSEYYSILGSYSDVILAHFSGHFNYDQLTAVLKNTEDGTYTRVAALGAEEVPMTPQELDKYKVVGVLLNAPSIIPENNPAVRIYKYETEGTRFPVGTILDWDQYYANLEEANQSGNLEFKLEYTASKLYNVDHFDASGLQNVFEAISLNENVRTQYTNIRNVLGNEAPVEY</sequence>
<name>A0ABP9YSU6_9FUNG</name>
<organism evidence="5 6">
    <name type="scientific">Mucor flavus</name>
    <dbReference type="NCBI Taxonomy" id="439312"/>
    <lineage>
        <taxon>Eukaryota</taxon>
        <taxon>Fungi</taxon>
        <taxon>Fungi incertae sedis</taxon>
        <taxon>Mucoromycota</taxon>
        <taxon>Mucoromycotina</taxon>
        <taxon>Mucoromycetes</taxon>
        <taxon>Mucorales</taxon>
        <taxon>Mucorineae</taxon>
        <taxon>Mucoraceae</taxon>
        <taxon>Mucor</taxon>
    </lineage>
</organism>
<evidence type="ECO:0000259" key="4">
    <source>
        <dbReference type="Pfam" id="PF19272"/>
    </source>
</evidence>
<evidence type="ECO:0000256" key="3">
    <source>
        <dbReference type="SAM" id="SignalP"/>
    </source>
</evidence>
<proteinExistence type="predicted"/>
<evidence type="ECO:0000313" key="5">
    <source>
        <dbReference type="EMBL" id="GAA5809937.1"/>
    </source>
</evidence>
<comment type="caution">
    <text evidence="5">The sequence shown here is derived from an EMBL/GenBank/DDBJ whole genome shotgun (WGS) entry which is preliminary data.</text>
</comment>
<keyword evidence="2" id="KW-0325">Glycoprotein</keyword>
<reference evidence="5 6" key="1">
    <citation type="submission" date="2024-04" db="EMBL/GenBank/DDBJ databases">
        <title>genome sequences of Mucor flavus KT1a and Helicostylum pulchrum KT1b strains isolated from the surface of a dry-aged beef.</title>
        <authorList>
            <person name="Toyotome T."/>
            <person name="Hosono M."/>
            <person name="Torimaru M."/>
            <person name="Fukuda K."/>
            <person name="Mikami N."/>
        </authorList>
    </citation>
    <scope>NUCLEOTIDE SEQUENCE [LARGE SCALE GENOMIC DNA]</scope>
    <source>
        <strain evidence="5 6">KT1a</strain>
    </source>
</reference>
<evidence type="ECO:0000313" key="6">
    <source>
        <dbReference type="Proteomes" id="UP001473302"/>
    </source>
</evidence>
<dbReference type="Pfam" id="PF19272">
    <property type="entry name" value="ASMase_C"/>
    <property type="match status" value="1"/>
</dbReference>
<dbReference type="Proteomes" id="UP001473302">
    <property type="component" value="Unassembled WGS sequence"/>
</dbReference>
<dbReference type="InterPro" id="IPR029052">
    <property type="entry name" value="Metallo-depent_PP-like"/>
</dbReference>
<feature type="chain" id="PRO_5045943605" description="Sphingomyelin phosphodiesterase C-terminal domain-containing protein" evidence="3">
    <location>
        <begin position="22"/>
        <end position="443"/>
    </location>
</feature>